<comment type="caution">
    <text evidence="2">The sequence shown here is derived from an EMBL/GenBank/DDBJ whole genome shotgun (WGS) entry which is preliminary data.</text>
</comment>
<reference evidence="2 3" key="1">
    <citation type="submission" date="2024-05" db="EMBL/GenBank/DDBJ databases">
        <title>Genome sequence of Ponticoccus litoralis KCCM 90028.</title>
        <authorList>
            <person name="Kim J.M."/>
            <person name="Lee J.K."/>
            <person name="Choi B.J."/>
            <person name="Bayburt H."/>
            <person name="Baek J.H."/>
            <person name="Jeon C.O."/>
        </authorList>
    </citation>
    <scope>NUCLEOTIDE SEQUENCE [LARGE SCALE GENOMIC DNA]</scope>
    <source>
        <strain evidence="2 3">KCCM 90028</strain>
    </source>
</reference>
<proteinExistence type="predicted"/>
<keyword evidence="1" id="KW-0472">Membrane</keyword>
<feature type="transmembrane region" description="Helical" evidence="1">
    <location>
        <begin position="149"/>
        <end position="174"/>
    </location>
</feature>
<evidence type="ECO:0000313" key="2">
    <source>
        <dbReference type="EMBL" id="MEN9061247.1"/>
    </source>
</evidence>
<feature type="transmembrane region" description="Helical" evidence="1">
    <location>
        <begin position="20"/>
        <end position="41"/>
    </location>
</feature>
<evidence type="ECO:0000313" key="3">
    <source>
        <dbReference type="Proteomes" id="UP001428774"/>
    </source>
</evidence>
<evidence type="ECO:0000256" key="1">
    <source>
        <dbReference type="SAM" id="Phobius"/>
    </source>
</evidence>
<organism evidence="2 3">
    <name type="scientific">Ponticoccus litoralis</name>
    <dbReference type="NCBI Taxonomy" id="422297"/>
    <lineage>
        <taxon>Bacteria</taxon>
        <taxon>Pseudomonadati</taxon>
        <taxon>Pseudomonadota</taxon>
        <taxon>Alphaproteobacteria</taxon>
        <taxon>Rhodobacterales</taxon>
        <taxon>Roseobacteraceae</taxon>
        <taxon>Ponticoccus</taxon>
    </lineage>
</organism>
<dbReference type="AlphaFoldDB" id="A0AAW9SNX5"/>
<protein>
    <recommendedName>
        <fullName evidence="4">Glycerophosphoryl diester phosphodiesterase membrane domain-containing protein</fullName>
    </recommendedName>
</protein>
<feature type="transmembrane region" description="Helical" evidence="1">
    <location>
        <begin position="195"/>
        <end position="217"/>
    </location>
</feature>
<keyword evidence="1" id="KW-0812">Transmembrane</keyword>
<name>A0AAW9SNX5_9RHOB</name>
<sequence length="259" mass="27244">MRGWHIFTHSAGLVFRNLDAAFRISAVPYCAHIAAQIFLLLNPALLATTEVGTDIDATMGGALPQVDPLAYALFFCLQFAAAIASLWIAVNWHRYVLLEEIPAGPVPPFRGDLVLGYFGRSVLIALLLVIALFTLAIPAGLLMTSMPGATLPLVLATVAGVLYVFLRLGVILPAGTLGRKLTLHNAWQATGAESGAIFALAVISVLGMTLVMIPNIVAGDSLSLLSTVYGLAVGWVVTMVGASLLTSLYGICVEGRTIA</sequence>
<gene>
    <name evidence="2" type="ORF">ABFB10_09540</name>
</gene>
<feature type="transmembrane region" description="Helical" evidence="1">
    <location>
        <begin position="69"/>
        <end position="90"/>
    </location>
</feature>
<dbReference type="Proteomes" id="UP001428774">
    <property type="component" value="Unassembled WGS sequence"/>
</dbReference>
<dbReference type="EMBL" id="JBDNCH010000002">
    <property type="protein sequence ID" value="MEN9061247.1"/>
    <property type="molecule type" value="Genomic_DNA"/>
</dbReference>
<evidence type="ECO:0008006" key="4">
    <source>
        <dbReference type="Google" id="ProtNLM"/>
    </source>
</evidence>
<feature type="transmembrane region" description="Helical" evidence="1">
    <location>
        <begin position="229"/>
        <end position="252"/>
    </location>
</feature>
<accession>A0AAW9SNX5</accession>
<keyword evidence="3" id="KW-1185">Reference proteome</keyword>
<keyword evidence="1" id="KW-1133">Transmembrane helix</keyword>
<feature type="transmembrane region" description="Helical" evidence="1">
    <location>
        <begin position="122"/>
        <end position="143"/>
    </location>
</feature>
<dbReference type="RefSeq" id="WP_347166337.1">
    <property type="nucleotide sequence ID" value="NZ_JBDNCH010000002.1"/>
</dbReference>